<keyword evidence="2" id="KW-0732">Signal</keyword>
<keyword evidence="1" id="KW-1133">Transmembrane helix</keyword>
<sequence length="76" mass="8241">MTLVKNVFSRSLLGFFALVLASVASSHSGHAPTEVHSHTGHPSHWLFLGLVAVGGAALVPLVRIARRRYKARQAQR</sequence>
<evidence type="ECO:0000256" key="1">
    <source>
        <dbReference type="SAM" id="Phobius"/>
    </source>
</evidence>
<dbReference type="Proteomes" id="UP000253204">
    <property type="component" value="Unassembled WGS sequence"/>
</dbReference>
<feature type="signal peptide" evidence="2">
    <location>
        <begin position="1"/>
        <end position="31"/>
    </location>
</feature>
<evidence type="ECO:0000313" key="3">
    <source>
        <dbReference type="EMBL" id="RCV93418.1"/>
    </source>
</evidence>
<protein>
    <recommendedName>
        <fullName evidence="5">Secreted protein with PEP-CTERM sorting signal</fullName>
    </recommendedName>
</protein>
<feature type="transmembrane region" description="Helical" evidence="1">
    <location>
        <begin position="44"/>
        <end position="62"/>
    </location>
</feature>
<keyword evidence="4" id="KW-1185">Reference proteome</keyword>
<dbReference type="EMBL" id="QPIJ01000002">
    <property type="protein sequence ID" value="RCV93418.1"/>
    <property type="molecule type" value="Genomic_DNA"/>
</dbReference>
<dbReference type="AlphaFoldDB" id="A0A368U8A9"/>
<organism evidence="3 4">
    <name type="scientific">Vreelandella rituensis</name>
    <dbReference type="NCBI Taxonomy" id="2282306"/>
    <lineage>
        <taxon>Bacteria</taxon>
        <taxon>Pseudomonadati</taxon>
        <taxon>Pseudomonadota</taxon>
        <taxon>Gammaproteobacteria</taxon>
        <taxon>Oceanospirillales</taxon>
        <taxon>Halomonadaceae</taxon>
        <taxon>Vreelandella</taxon>
    </lineage>
</organism>
<dbReference type="RefSeq" id="WP_114485290.1">
    <property type="nucleotide sequence ID" value="NZ_CBCSHM010000002.1"/>
</dbReference>
<evidence type="ECO:0000256" key="2">
    <source>
        <dbReference type="SAM" id="SignalP"/>
    </source>
</evidence>
<gene>
    <name evidence="3" type="ORF">DU506_02020</name>
</gene>
<evidence type="ECO:0000313" key="4">
    <source>
        <dbReference type="Proteomes" id="UP000253204"/>
    </source>
</evidence>
<reference evidence="3 4" key="1">
    <citation type="submission" date="2018-07" db="EMBL/GenBank/DDBJ databases">
        <title>Halomonas rutogse sp. nov., isolated from Lake TangqianCo on Tibetan Plateau.</title>
        <authorList>
            <person name="Lu H."/>
            <person name="Xing P."/>
            <person name="Wu Q."/>
        </authorList>
    </citation>
    <scope>NUCLEOTIDE SEQUENCE [LARGE SCALE GENOMIC DNA]</scope>
    <source>
        <strain evidence="3 4">TQ8S</strain>
    </source>
</reference>
<proteinExistence type="predicted"/>
<comment type="caution">
    <text evidence="3">The sequence shown here is derived from an EMBL/GenBank/DDBJ whole genome shotgun (WGS) entry which is preliminary data.</text>
</comment>
<keyword evidence="1" id="KW-0812">Transmembrane</keyword>
<name>A0A368U8A9_9GAMM</name>
<evidence type="ECO:0008006" key="5">
    <source>
        <dbReference type="Google" id="ProtNLM"/>
    </source>
</evidence>
<accession>A0A368U8A9</accession>
<keyword evidence="1" id="KW-0472">Membrane</keyword>
<feature type="chain" id="PRO_5016579085" description="Secreted protein with PEP-CTERM sorting signal" evidence="2">
    <location>
        <begin position="32"/>
        <end position="76"/>
    </location>
</feature>